<dbReference type="PROSITE" id="PS00765">
    <property type="entry name" value="P_GLUCOSE_ISOMERASE_1"/>
    <property type="match status" value="1"/>
</dbReference>
<dbReference type="InterPro" id="IPR001672">
    <property type="entry name" value="G6P_Isomerase"/>
</dbReference>
<dbReference type="HAMAP" id="MF_00473">
    <property type="entry name" value="G6P_isomerase"/>
    <property type="match status" value="1"/>
</dbReference>
<dbReference type="GO" id="GO:0005829">
    <property type="term" value="C:cytosol"/>
    <property type="evidence" value="ECO:0007669"/>
    <property type="project" value="TreeGrafter"/>
</dbReference>
<dbReference type="AlphaFoldDB" id="A0A4R7EVL0"/>
<dbReference type="InterPro" id="IPR046348">
    <property type="entry name" value="SIS_dom_sf"/>
</dbReference>
<dbReference type="InterPro" id="IPR018189">
    <property type="entry name" value="Phosphoglucose_isomerase_CS"/>
</dbReference>
<feature type="active site" evidence="7">
    <location>
        <position position="385"/>
    </location>
</feature>
<evidence type="ECO:0000256" key="6">
    <source>
        <dbReference type="ARBA" id="ARBA00029321"/>
    </source>
</evidence>
<evidence type="ECO:0000256" key="1">
    <source>
        <dbReference type="ARBA" id="ARBA00004926"/>
    </source>
</evidence>
<comment type="similarity">
    <text evidence="2 7 8">Belongs to the GPI family.</text>
</comment>
<dbReference type="NCBIfam" id="NF001211">
    <property type="entry name" value="PRK00179.1"/>
    <property type="match status" value="1"/>
</dbReference>
<dbReference type="PRINTS" id="PR00662">
    <property type="entry name" value="G6PISOMERASE"/>
</dbReference>
<comment type="function">
    <text evidence="7">Catalyzes the reversible isomerization of glucose-6-phosphate to fructose-6-phosphate.</text>
</comment>
<dbReference type="CDD" id="cd05015">
    <property type="entry name" value="SIS_PGI_1"/>
    <property type="match status" value="1"/>
</dbReference>
<dbReference type="SUPFAM" id="SSF53697">
    <property type="entry name" value="SIS domain"/>
    <property type="match status" value="1"/>
</dbReference>
<dbReference type="EC" id="5.3.1.9" evidence="7"/>
<dbReference type="GO" id="GO:0006094">
    <property type="term" value="P:gluconeogenesis"/>
    <property type="evidence" value="ECO:0007669"/>
    <property type="project" value="UniProtKB-UniRule"/>
</dbReference>
<dbReference type="PANTHER" id="PTHR11469:SF1">
    <property type="entry name" value="GLUCOSE-6-PHOSPHATE ISOMERASE"/>
    <property type="match status" value="1"/>
</dbReference>
<evidence type="ECO:0000256" key="2">
    <source>
        <dbReference type="ARBA" id="ARBA00006604"/>
    </source>
</evidence>
<dbReference type="InterPro" id="IPR035482">
    <property type="entry name" value="SIS_PGI_2"/>
</dbReference>
<evidence type="ECO:0000256" key="8">
    <source>
        <dbReference type="RuleBase" id="RU000612"/>
    </source>
</evidence>
<dbReference type="GO" id="GO:0051156">
    <property type="term" value="P:glucose 6-phosphate metabolic process"/>
    <property type="evidence" value="ECO:0007669"/>
    <property type="project" value="TreeGrafter"/>
</dbReference>
<evidence type="ECO:0000256" key="3">
    <source>
        <dbReference type="ARBA" id="ARBA00022432"/>
    </source>
</evidence>
<comment type="catalytic activity">
    <reaction evidence="6 7 8">
        <text>alpha-D-glucose 6-phosphate = beta-D-fructose 6-phosphate</text>
        <dbReference type="Rhea" id="RHEA:11816"/>
        <dbReference type="ChEBI" id="CHEBI:57634"/>
        <dbReference type="ChEBI" id="CHEBI:58225"/>
        <dbReference type="EC" id="5.3.1.9"/>
    </reaction>
</comment>
<comment type="pathway">
    <text evidence="1 7 8">Carbohydrate degradation; glycolysis; D-glyceraldehyde 3-phosphate and glycerone phosphate from D-glucose: step 2/4.</text>
</comment>
<evidence type="ECO:0000256" key="5">
    <source>
        <dbReference type="ARBA" id="ARBA00023235"/>
    </source>
</evidence>
<dbReference type="GO" id="GO:0048029">
    <property type="term" value="F:monosaccharide binding"/>
    <property type="evidence" value="ECO:0007669"/>
    <property type="project" value="TreeGrafter"/>
</dbReference>
<feature type="active site" evidence="7">
    <location>
        <position position="505"/>
    </location>
</feature>
<dbReference type="CDD" id="cd05016">
    <property type="entry name" value="SIS_PGI_2"/>
    <property type="match status" value="1"/>
</dbReference>
<keyword evidence="5 7" id="KW-0413">Isomerase</keyword>
<comment type="subcellular location">
    <subcellularLocation>
        <location evidence="7">Cytoplasm</location>
    </subcellularLocation>
</comment>
<dbReference type="Gene3D" id="1.10.1390.10">
    <property type="match status" value="1"/>
</dbReference>
<dbReference type="PROSITE" id="PS51463">
    <property type="entry name" value="P_GLUCOSE_ISOMERASE_3"/>
    <property type="match status" value="1"/>
</dbReference>
<evidence type="ECO:0000256" key="7">
    <source>
        <dbReference type="HAMAP-Rule" id="MF_00473"/>
    </source>
</evidence>
<dbReference type="InterPro" id="IPR023096">
    <property type="entry name" value="G6P_Isomerase_C"/>
</dbReference>
<evidence type="ECO:0000313" key="10">
    <source>
        <dbReference type="Proteomes" id="UP000295215"/>
    </source>
</evidence>
<protein>
    <recommendedName>
        <fullName evidence="7">Glucose-6-phosphate isomerase</fullName>
        <shortName evidence="7">GPI</shortName>
        <ecNumber evidence="7">5.3.1.9</ecNumber>
    </recommendedName>
    <alternativeName>
        <fullName evidence="7">Phosphoglucose isomerase</fullName>
        <shortName evidence="7">PGI</shortName>
    </alternativeName>
    <alternativeName>
        <fullName evidence="7">Phosphohexose isomerase</fullName>
        <shortName evidence="7">PHI</shortName>
    </alternativeName>
</protein>
<keyword evidence="3 7" id="KW-0312">Gluconeogenesis</keyword>
<dbReference type="GO" id="GO:0097367">
    <property type="term" value="F:carbohydrate derivative binding"/>
    <property type="evidence" value="ECO:0007669"/>
    <property type="project" value="InterPro"/>
</dbReference>
<feature type="active site" description="Proton donor" evidence="7">
    <location>
        <position position="354"/>
    </location>
</feature>
<gene>
    <name evidence="7" type="primary">pgi</name>
    <name evidence="9" type="ORF">C8P70_11251</name>
</gene>
<dbReference type="PANTHER" id="PTHR11469">
    <property type="entry name" value="GLUCOSE-6-PHOSPHATE ISOMERASE"/>
    <property type="match status" value="1"/>
</dbReference>
<keyword evidence="10" id="KW-1185">Reference proteome</keyword>
<evidence type="ECO:0000313" key="9">
    <source>
        <dbReference type="EMBL" id="TDS58220.1"/>
    </source>
</evidence>
<comment type="caution">
    <text evidence="9">The sequence shown here is derived from an EMBL/GenBank/DDBJ whole genome shotgun (WGS) entry which is preliminary data.</text>
</comment>
<name>A0A4R7EVL0_9FLAO</name>
<dbReference type="GO" id="GO:0006096">
    <property type="term" value="P:glycolytic process"/>
    <property type="evidence" value="ECO:0007669"/>
    <property type="project" value="UniProtKB-UniRule"/>
</dbReference>
<sequence>MENINPSGTAAWEKLRLHFEKMEFVQMQDLFADDKERVKKMNVEWGSVLLDYSKNKITEETVKLLIELAEEVGLQSAIDAMFSGKKINKTENRAVLHTALRNFSDTENIVVDQVDVLGEVRKTRMKIKHFTEKVLSGEYLSSTGKKFQNVINIGIGGSDLGPKMVVNALENYRNQLNVYFVSNVDNDYLFSVLNKLDPETTLVLIVSKTFTTQETIVNALAVKDWLKSSLQKEDISNHLIGVSTNIDEAVKFGLKPENIFPMWDYVGGRYSLWSAVGLSVALAVGYSNFEKLLKGANAMDVHFKNAEFKKNIPVICALLSVWYNNFFGYETEAVVPYSQLLEKFPAHLQQMIMESNGKNVSREGYPVNYQTGTLVWGEVGVSAQHAFFQLFHQGTKVIPIDFIGFVNPFFEKSKPVHDILMSNFFGQSEALLNGKRGEAYQSDSQDSLREFKDFVGNKPSNTILIDQLTPETLGILIALYEHKTFVQGIIWNIFSFDQFGVEYGKILAKNIQNEIFSKNINKHDCSTGFLLNYYLKSDKK</sequence>
<dbReference type="EMBL" id="SOAG01000012">
    <property type="protein sequence ID" value="TDS58220.1"/>
    <property type="molecule type" value="Genomic_DNA"/>
</dbReference>
<organism evidence="9 10">
    <name type="scientific">Myroides indicus</name>
    <dbReference type="NCBI Taxonomy" id="1323422"/>
    <lineage>
        <taxon>Bacteria</taxon>
        <taxon>Pseudomonadati</taxon>
        <taxon>Bacteroidota</taxon>
        <taxon>Flavobacteriia</taxon>
        <taxon>Flavobacteriales</taxon>
        <taxon>Flavobacteriaceae</taxon>
        <taxon>Myroides</taxon>
    </lineage>
</organism>
<dbReference type="InterPro" id="IPR035476">
    <property type="entry name" value="SIS_PGI_1"/>
</dbReference>
<dbReference type="GO" id="GO:0004347">
    <property type="term" value="F:glucose-6-phosphate isomerase activity"/>
    <property type="evidence" value="ECO:0007669"/>
    <property type="project" value="UniProtKB-UniRule"/>
</dbReference>
<dbReference type="UniPathway" id="UPA00138"/>
<evidence type="ECO:0000256" key="4">
    <source>
        <dbReference type="ARBA" id="ARBA00023152"/>
    </source>
</evidence>
<comment type="pathway">
    <text evidence="7">Carbohydrate biosynthesis; gluconeogenesis.</text>
</comment>
<dbReference type="Pfam" id="PF00342">
    <property type="entry name" value="PGI"/>
    <property type="match status" value="1"/>
</dbReference>
<accession>A0A4R7EVL0</accession>
<proteinExistence type="inferred from homology"/>
<dbReference type="Proteomes" id="UP000295215">
    <property type="component" value="Unassembled WGS sequence"/>
</dbReference>
<dbReference type="PROSITE" id="PS00174">
    <property type="entry name" value="P_GLUCOSE_ISOMERASE_2"/>
    <property type="match status" value="1"/>
</dbReference>
<reference evidence="9 10" key="1">
    <citation type="submission" date="2019-03" db="EMBL/GenBank/DDBJ databases">
        <title>Genomic Encyclopedia of Archaeal and Bacterial Type Strains, Phase II (KMG-II): from individual species to whole genera.</title>
        <authorList>
            <person name="Goeker M."/>
        </authorList>
    </citation>
    <scope>NUCLEOTIDE SEQUENCE [LARGE SCALE GENOMIC DNA]</scope>
    <source>
        <strain evidence="9 10">DSM 28213</strain>
    </source>
</reference>
<dbReference type="Gene3D" id="3.40.50.10490">
    <property type="entry name" value="Glucose-6-phosphate isomerase like protein, domain 1"/>
    <property type="match status" value="2"/>
</dbReference>
<keyword evidence="4 7" id="KW-0324">Glycolysis</keyword>
<dbReference type="UniPathway" id="UPA00109">
    <property type="reaction ID" value="UER00181"/>
</dbReference>
<keyword evidence="7" id="KW-0963">Cytoplasm</keyword>